<evidence type="ECO:0000256" key="1">
    <source>
        <dbReference type="ARBA" id="ARBA00022729"/>
    </source>
</evidence>
<organism evidence="4 5">
    <name type="scientific">Eiseniibacteriota bacterium</name>
    <dbReference type="NCBI Taxonomy" id="2212470"/>
    <lineage>
        <taxon>Bacteria</taxon>
        <taxon>Candidatus Eiseniibacteriota</taxon>
    </lineage>
</organism>
<evidence type="ECO:0000313" key="5">
    <source>
        <dbReference type="Proteomes" id="UP000777784"/>
    </source>
</evidence>
<evidence type="ECO:0000256" key="2">
    <source>
        <dbReference type="SAM" id="MobiDB-lite"/>
    </source>
</evidence>
<proteinExistence type="predicted"/>
<protein>
    <submittedName>
        <fullName evidence="4">Ig-like domain-containing protein</fullName>
    </submittedName>
</protein>
<reference evidence="4" key="1">
    <citation type="submission" date="2021-05" db="EMBL/GenBank/DDBJ databases">
        <title>Energy efficiency and biological interactions define the core microbiome of deep oligotrophic groundwater.</title>
        <authorList>
            <person name="Mehrshad M."/>
            <person name="Lopez-Fernandez M."/>
            <person name="Bell E."/>
            <person name="Bernier-Latmani R."/>
            <person name="Bertilsson S."/>
            <person name="Dopson M."/>
        </authorList>
    </citation>
    <scope>NUCLEOTIDE SEQUENCE</scope>
    <source>
        <strain evidence="4">Modern_marine.mb.64</strain>
    </source>
</reference>
<feature type="domain" description="SbsA Ig-like" evidence="3">
    <location>
        <begin position="29"/>
        <end position="128"/>
    </location>
</feature>
<dbReference type="InterPro" id="IPR032812">
    <property type="entry name" value="SbsA_Ig"/>
</dbReference>
<sequence>MVGFLSGIILQWIGGGCAQIEPPSGGPEDKTPPTVLLTVPESLAVGVGVEDPFVISFSESMNKGTVEDWLFLSPEVDRLQFTWNAWDVTIQPKAPLQPNTTYVLLLGSEIRDRRRNPLASPVAIPFSTGDHLDMGRIEGQVIAGLLPAQGQFVFAWTGAPLGPAPAQADGQASEPVTEPVRQLFPPGGISDAIRRGQTDARGGFVLPHLPVNTPLTIAVLYDAGGNRSFDEKSDFWACFPDSLFLPDTLATRMGLEIYLVYPNEPGSINGTIVDSFCTRRSRPGPIRLRADSLRALLAPPPDSTSEEAADPDDRGAWKEWMQWSEDTLEVLPGRLYPPAIDSMLAGLALDLETSLEDSAYCARPIWVELFPSPDSSAISSVRTSDTFELKGIAPGSYWLRAYRDLNLSGDLTEGEPESAWMGPYEIQPVRSIDSLQVSLPVLPKPWPENLLPLRGGTSDSTRAAGKASGEPGEGP</sequence>
<name>A0A948RWH6_UNCEI</name>
<dbReference type="AlphaFoldDB" id="A0A948RWH6"/>
<evidence type="ECO:0000313" key="4">
    <source>
        <dbReference type="EMBL" id="MBU2690297.1"/>
    </source>
</evidence>
<comment type="caution">
    <text evidence="4">The sequence shown here is derived from an EMBL/GenBank/DDBJ whole genome shotgun (WGS) entry which is preliminary data.</text>
</comment>
<dbReference type="Gene3D" id="2.60.40.3710">
    <property type="match status" value="1"/>
</dbReference>
<dbReference type="EMBL" id="JAHJDP010000028">
    <property type="protein sequence ID" value="MBU2690297.1"/>
    <property type="molecule type" value="Genomic_DNA"/>
</dbReference>
<keyword evidence="1" id="KW-0732">Signal</keyword>
<feature type="region of interest" description="Disordered" evidence="2">
    <location>
        <begin position="450"/>
        <end position="475"/>
    </location>
</feature>
<evidence type="ECO:0000259" key="3">
    <source>
        <dbReference type="Pfam" id="PF13205"/>
    </source>
</evidence>
<dbReference type="Proteomes" id="UP000777784">
    <property type="component" value="Unassembled WGS sequence"/>
</dbReference>
<accession>A0A948RWH6</accession>
<dbReference type="Pfam" id="PF13205">
    <property type="entry name" value="Big_5"/>
    <property type="match status" value="1"/>
</dbReference>
<gene>
    <name evidence="4" type="ORF">KJ970_05155</name>
</gene>